<dbReference type="KEGG" id="cheb:HH215_28130"/>
<dbReference type="PANTHER" id="PTHR32027">
    <property type="entry name" value="CYTOSINE DEAMINASE"/>
    <property type="match status" value="1"/>
</dbReference>
<dbReference type="GO" id="GO:0046872">
    <property type="term" value="F:metal ion binding"/>
    <property type="evidence" value="ECO:0007669"/>
    <property type="project" value="UniProtKB-KW"/>
</dbReference>
<name>A0A7Z2ZNP5_9BACL</name>
<dbReference type="GO" id="GO:0006209">
    <property type="term" value="P:cytosine catabolic process"/>
    <property type="evidence" value="ECO:0007669"/>
    <property type="project" value="TreeGrafter"/>
</dbReference>
<keyword evidence="2" id="KW-0378">Hydrolase</keyword>
<evidence type="ECO:0000259" key="3">
    <source>
        <dbReference type="Pfam" id="PF07969"/>
    </source>
</evidence>
<sequence>MIIVNAALRDQEGLYFIRLENRTISAIGKMGEAPRIGEAGAEVLDAEGGLALPPFIDSHLHYDSALTAGEPNWNRSGTLFDAIELNGERQASATPEDYKRRAVQTIKWQAAQGIQHVRIHADVSGPKLTSLETMLELRDEMKAWMDIQVVAFPQMGLMGGARALELLEEAAKIGADGIGGIPHFEMTRELGVESVKATFDIAERYDRFIDIHCDETDDEHARFIEVVAAEAIFRGMGSRTTASHVTAMHSYNNAYAAKLFGVIKRSGICIVANPLSNISLQGRFDSFPVRRGITRVKPLLEAGVNVSFGHDNFLDAFYSLGTSGMLPVLHMGLHACHMLGYEDIRRSLDLITVNGAVTLGLGEDRYGLVAGRPANLIIMDAPDAFECVRTQAAVKWAVRGGKVLAATPPATTKIFDPATGDAETVDWFRSGL</sequence>
<dbReference type="SUPFAM" id="SSF51556">
    <property type="entry name" value="Metallo-dependent hydrolases"/>
    <property type="match status" value="1"/>
</dbReference>
<dbReference type="InterPro" id="IPR032466">
    <property type="entry name" value="Metal_Hydrolase"/>
</dbReference>
<evidence type="ECO:0000256" key="2">
    <source>
        <dbReference type="ARBA" id="ARBA00022801"/>
    </source>
</evidence>
<dbReference type="FunFam" id="3.20.20.140:FF:000019">
    <property type="entry name" value="Cytosine deaminase"/>
    <property type="match status" value="1"/>
</dbReference>
<keyword evidence="1" id="KW-0479">Metal-binding</keyword>
<keyword evidence="5" id="KW-1185">Reference proteome</keyword>
<protein>
    <submittedName>
        <fullName evidence="4">Cytosine deaminase</fullName>
    </submittedName>
</protein>
<evidence type="ECO:0000313" key="4">
    <source>
        <dbReference type="EMBL" id="QJD86661.1"/>
    </source>
</evidence>
<dbReference type="EMBL" id="CP051680">
    <property type="protein sequence ID" value="QJD86661.1"/>
    <property type="molecule type" value="Genomic_DNA"/>
</dbReference>
<dbReference type="InterPro" id="IPR052349">
    <property type="entry name" value="Metallo-hydrolase_Enzymes"/>
</dbReference>
<accession>A0A7Z2ZNP5</accession>
<dbReference type="AlphaFoldDB" id="A0A7Z2ZNP5"/>
<dbReference type="RefSeq" id="WP_169282910.1">
    <property type="nucleotide sequence ID" value="NZ_CP051680.1"/>
</dbReference>
<evidence type="ECO:0000313" key="5">
    <source>
        <dbReference type="Proteomes" id="UP000502248"/>
    </source>
</evidence>
<dbReference type="Gene3D" id="3.20.20.140">
    <property type="entry name" value="Metal-dependent hydrolases"/>
    <property type="match status" value="1"/>
</dbReference>
<organism evidence="4 5">
    <name type="scientific">Cohnella herbarum</name>
    <dbReference type="NCBI Taxonomy" id="2728023"/>
    <lineage>
        <taxon>Bacteria</taxon>
        <taxon>Bacillati</taxon>
        <taxon>Bacillota</taxon>
        <taxon>Bacilli</taxon>
        <taxon>Bacillales</taxon>
        <taxon>Paenibacillaceae</taxon>
        <taxon>Cohnella</taxon>
    </lineage>
</organism>
<dbReference type="Gene3D" id="2.30.40.10">
    <property type="entry name" value="Urease, subunit C, domain 1"/>
    <property type="match status" value="1"/>
</dbReference>
<dbReference type="SUPFAM" id="SSF51338">
    <property type="entry name" value="Composite domain of metallo-dependent hydrolases"/>
    <property type="match status" value="1"/>
</dbReference>
<proteinExistence type="predicted"/>
<gene>
    <name evidence="4" type="primary">codA</name>
    <name evidence="4" type="ORF">HH215_28130</name>
</gene>
<dbReference type="GO" id="GO:0035888">
    <property type="term" value="F:isoguanine deaminase activity"/>
    <property type="evidence" value="ECO:0007669"/>
    <property type="project" value="TreeGrafter"/>
</dbReference>
<reference evidence="4 5" key="1">
    <citation type="submission" date="2020-04" db="EMBL/GenBank/DDBJ databases">
        <title>Genome sequencing of novel species.</title>
        <authorList>
            <person name="Heo J."/>
            <person name="Kim S.-J."/>
            <person name="Kim J.-S."/>
            <person name="Hong S.-B."/>
            <person name="Kwon S.-W."/>
        </authorList>
    </citation>
    <scope>NUCLEOTIDE SEQUENCE [LARGE SCALE GENOMIC DNA]</scope>
    <source>
        <strain evidence="4 5">MFER-1</strain>
    </source>
</reference>
<dbReference type="NCBIfam" id="NF006685">
    <property type="entry name" value="PRK09230.1"/>
    <property type="match status" value="1"/>
</dbReference>
<dbReference type="Proteomes" id="UP000502248">
    <property type="component" value="Chromosome"/>
</dbReference>
<dbReference type="GO" id="GO:0004131">
    <property type="term" value="F:cytosine deaminase activity"/>
    <property type="evidence" value="ECO:0007669"/>
    <property type="project" value="TreeGrafter"/>
</dbReference>
<dbReference type="PANTHER" id="PTHR32027:SF0">
    <property type="entry name" value="CYTOSINE DEAMINASE"/>
    <property type="match status" value="1"/>
</dbReference>
<feature type="domain" description="Amidohydrolase 3" evidence="3">
    <location>
        <begin position="42"/>
        <end position="403"/>
    </location>
</feature>
<dbReference type="CDD" id="cd01293">
    <property type="entry name" value="Bact_CD"/>
    <property type="match status" value="1"/>
</dbReference>
<dbReference type="InterPro" id="IPR013108">
    <property type="entry name" value="Amidohydro_3"/>
</dbReference>
<dbReference type="Pfam" id="PF07969">
    <property type="entry name" value="Amidohydro_3"/>
    <property type="match status" value="1"/>
</dbReference>
<dbReference type="InterPro" id="IPR011059">
    <property type="entry name" value="Metal-dep_hydrolase_composite"/>
</dbReference>
<evidence type="ECO:0000256" key="1">
    <source>
        <dbReference type="ARBA" id="ARBA00022723"/>
    </source>
</evidence>